<dbReference type="AlphaFoldDB" id="A0A3N5C029"/>
<dbReference type="EMBL" id="RKRE01000001">
    <property type="protein sequence ID" value="RPF49491.1"/>
    <property type="molecule type" value="Genomic_DNA"/>
</dbReference>
<dbReference type="RefSeq" id="WP_123927005.1">
    <property type="nucleotide sequence ID" value="NZ_RKRE01000001.1"/>
</dbReference>
<evidence type="ECO:0000313" key="1">
    <source>
        <dbReference type="EMBL" id="RPF49491.1"/>
    </source>
</evidence>
<evidence type="ECO:0000313" key="2">
    <source>
        <dbReference type="Proteomes" id="UP000282654"/>
    </source>
</evidence>
<sequence>MGRRGPARAARMILKNETGFDLRIRVTNPDLPEELEDTTLRPGEEVSLFLLEDGDNSGEGADVVTITAVPKVVYIRVRPKNPEADDLGWAVVVNGRFIATDSPYEAGPCCEEIAQDVAIALGCGYRERVVTVQSDDWNWDDDVLPQVTQERNASVGGLFVTYTLRFGLDEAIGHAAVELKPRETPEDAVHRYFRGFFFDGTRCEKKAREYWAPDESAVLTIETWHAVPPGEFAVLKKYLGF</sequence>
<name>A0A3N5C029_9THEO</name>
<gene>
    <name evidence="1" type="ORF">EDD75_0307</name>
</gene>
<reference evidence="1 2" key="1">
    <citation type="submission" date="2018-11" db="EMBL/GenBank/DDBJ databases">
        <title>Genomic Encyclopedia of Type Strains, Phase IV (KMG-IV): sequencing the most valuable type-strain genomes for metagenomic binning, comparative biology and taxonomic classification.</title>
        <authorList>
            <person name="Goeker M."/>
        </authorList>
    </citation>
    <scope>NUCLEOTIDE SEQUENCE [LARGE SCALE GENOMIC DNA]</scope>
    <source>
        <strain evidence="1 2">DSM 102936</strain>
    </source>
</reference>
<keyword evidence="2" id="KW-1185">Reference proteome</keyword>
<dbReference type="Proteomes" id="UP000282654">
    <property type="component" value="Unassembled WGS sequence"/>
</dbReference>
<organism evidence="1 2">
    <name type="scientific">Thermodesulfitimonas autotrophica</name>
    <dbReference type="NCBI Taxonomy" id="1894989"/>
    <lineage>
        <taxon>Bacteria</taxon>
        <taxon>Bacillati</taxon>
        <taxon>Bacillota</taxon>
        <taxon>Clostridia</taxon>
        <taxon>Thermoanaerobacterales</taxon>
        <taxon>Thermoanaerobacteraceae</taxon>
        <taxon>Thermodesulfitimonas</taxon>
    </lineage>
</organism>
<proteinExistence type="predicted"/>
<comment type="caution">
    <text evidence="1">The sequence shown here is derived from an EMBL/GenBank/DDBJ whole genome shotgun (WGS) entry which is preliminary data.</text>
</comment>
<accession>A0A3N5C029</accession>
<protein>
    <submittedName>
        <fullName evidence="1">Uncharacterized protein</fullName>
    </submittedName>
</protein>